<evidence type="ECO:0000256" key="3">
    <source>
        <dbReference type="ARBA" id="ARBA00022801"/>
    </source>
</evidence>
<dbReference type="GO" id="GO:0000049">
    <property type="term" value="F:tRNA binding"/>
    <property type="evidence" value="ECO:0007669"/>
    <property type="project" value="UniProtKB-UniRule"/>
</dbReference>
<evidence type="ECO:0000313" key="5">
    <source>
        <dbReference type="EMBL" id="SFR03051.1"/>
    </source>
</evidence>
<keyword evidence="3 4" id="KW-0378">Hydrolase</keyword>
<dbReference type="PANTHER" id="PTHR10472">
    <property type="entry name" value="D-TYROSYL-TRNA TYR DEACYLASE"/>
    <property type="match status" value="1"/>
</dbReference>
<comment type="subcellular location">
    <subcellularLocation>
        <location evidence="4">Cytoplasm</location>
    </subcellularLocation>
</comment>
<dbReference type="InterPro" id="IPR023509">
    <property type="entry name" value="DTD-like_sf"/>
</dbReference>
<dbReference type="GO" id="GO:0106026">
    <property type="term" value="F:Gly-tRNA(Ala) deacylase activity"/>
    <property type="evidence" value="ECO:0007669"/>
    <property type="project" value="UniProtKB-UniRule"/>
</dbReference>
<dbReference type="Proteomes" id="UP000199584">
    <property type="component" value="Unassembled WGS sequence"/>
</dbReference>
<dbReference type="GO" id="GO:0043908">
    <property type="term" value="F:Ser(Gly)-tRNA(Ala) hydrolase activity"/>
    <property type="evidence" value="ECO:0007669"/>
    <property type="project" value="UniProtKB-UniRule"/>
</dbReference>
<keyword evidence="2 4" id="KW-0820">tRNA-binding</keyword>
<comment type="function">
    <text evidence="4">An aminoacyl-tRNA editing enzyme that deacylates mischarged D-aminoacyl-tRNAs. Also deacylates mischarged glycyl-tRNA(Ala), protecting cells against glycine mischarging by AlaRS. Acts via tRNA-based rather than protein-based catalysis; rejects L-amino acids rather than detecting D-amino acids in the active site. By recycling D-aminoacyl-tRNA to D-amino acids and free tRNA molecules, this enzyme counteracts the toxicity associated with the formation of D-aminoacyl-tRNA entities in vivo and helps enforce protein L-homochirality.</text>
</comment>
<dbReference type="RefSeq" id="WP_092482689.1">
    <property type="nucleotide sequence ID" value="NZ_FOYM01000008.1"/>
</dbReference>
<dbReference type="STRING" id="39060.SAMN05660706_108127"/>
<dbReference type="GO" id="GO:0051500">
    <property type="term" value="F:D-tyrosyl-tRNA(Tyr) deacylase activity"/>
    <property type="evidence" value="ECO:0007669"/>
    <property type="project" value="TreeGrafter"/>
</dbReference>
<dbReference type="AlphaFoldDB" id="A0A1I6DCF9"/>
<dbReference type="Pfam" id="PF02580">
    <property type="entry name" value="Tyr_Deacylase"/>
    <property type="match status" value="1"/>
</dbReference>
<comment type="catalytic activity">
    <reaction evidence="4">
        <text>glycyl-tRNA(Ala) + H2O = tRNA(Ala) + glycine + H(+)</text>
        <dbReference type="Rhea" id="RHEA:53744"/>
        <dbReference type="Rhea" id="RHEA-COMP:9657"/>
        <dbReference type="Rhea" id="RHEA-COMP:13640"/>
        <dbReference type="ChEBI" id="CHEBI:15377"/>
        <dbReference type="ChEBI" id="CHEBI:15378"/>
        <dbReference type="ChEBI" id="CHEBI:57305"/>
        <dbReference type="ChEBI" id="CHEBI:78442"/>
        <dbReference type="ChEBI" id="CHEBI:78522"/>
    </reaction>
</comment>
<comment type="similarity">
    <text evidence="1 4">Belongs to the DTD family.</text>
</comment>
<gene>
    <name evidence="4" type="primary">dtd</name>
    <name evidence="5" type="ORF">SAMN05660706_108127</name>
</gene>
<dbReference type="OrthoDB" id="9801395at2"/>
<dbReference type="EC" id="3.1.1.96" evidence="4"/>
<reference evidence="6" key="1">
    <citation type="submission" date="2016-10" db="EMBL/GenBank/DDBJ databases">
        <authorList>
            <person name="Varghese N."/>
            <person name="Submissions S."/>
        </authorList>
    </citation>
    <scope>NUCLEOTIDE SEQUENCE [LARGE SCALE GENOMIC DNA]</scope>
    <source>
        <strain evidence="6">DSM 3669</strain>
    </source>
</reference>
<dbReference type="NCBIfam" id="TIGR00256">
    <property type="entry name" value="D-aminoacyl-tRNA deacylase"/>
    <property type="match status" value="1"/>
</dbReference>
<accession>A0A1I6DCF9</accession>
<comment type="subunit">
    <text evidence="4">Homodimer.</text>
</comment>
<feature type="short sequence motif" description="Gly-cisPro motif, important for rejection of L-amino acids" evidence="4">
    <location>
        <begin position="137"/>
        <end position="138"/>
    </location>
</feature>
<dbReference type="FunFam" id="3.50.80.10:FF:000001">
    <property type="entry name" value="D-aminoacyl-tRNA deacylase"/>
    <property type="match status" value="1"/>
</dbReference>
<dbReference type="Gene3D" id="3.50.80.10">
    <property type="entry name" value="D-tyrosyl-tRNA(Tyr) deacylase"/>
    <property type="match status" value="1"/>
</dbReference>
<evidence type="ECO:0000256" key="2">
    <source>
        <dbReference type="ARBA" id="ARBA00022555"/>
    </source>
</evidence>
<organism evidence="5 6">
    <name type="scientific">Desulfoscipio geothermicus DSM 3669</name>
    <dbReference type="NCBI Taxonomy" id="1121426"/>
    <lineage>
        <taxon>Bacteria</taxon>
        <taxon>Bacillati</taxon>
        <taxon>Bacillota</taxon>
        <taxon>Clostridia</taxon>
        <taxon>Eubacteriales</taxon>
        <taxon>Desulfallaceae</taxon>
        <taxon>Desulfoscipio</taxon>
    </lineage>
</organism>
<dbReference type="GO" id="GO:0005737">
    <property type="term" value="C:cytoplasm"/>
    <property type="evidence" value="ECO:0007669"/>
    <property type="project" value="UniProtKB-SubCell"/>
</dbReference>
<comment type="domain">
    <text evidence="4">A Gly-cisPro motif from one monomer fits into the active site of the other monomer to allow specific chiral rejection of L-amino acids.</text>
</comment>
<evidence type="ECO:0000256" key="1">
    <source>
        <dbReference type="ARBA" id="ARBA00009673"/>
    </source>
</evidence>
<comment type="catalytic activity">
    <reaction evidence="4">
        <text>a D-aminoacyl-tRNA + H2O = a tRNA + a D-alpha-amino acid + H(+)</text>
        <dbReference type="Rhea" id="RHEA:13953"/>
        <dbReference type="Rhea" id="RHEA-COMP:10123"/>
        <dbReference type="Rhea" id="RHEA-COMP:10124"/>
        <dbReference type="ChEBI" id="CHEBI:15377"/>
        <dbReference type="ChEBI" id="CHEBI:15378"/>
        <dbReference type="ChEBI" id="CHEBI:59871"/>
        <dbReference type="ChEBI" id="CHEBI:78442"/>
        <dbReference type="ChEBI" id="CHEBI:79333"/>
        <dbReference type="EC" id="3.1.1.96"/>
    </reaction>
</comment>
<dbReference type="SUPFAM" id="SSF69500">
    <property type="entry name" value="DTD-like"/>
    <property type="match status" value="1"/>
</dbReference>
<keyword evidence="6" id="KW-1185">Reference proteome</keyword>
<dbReference type="GO" id="GO:0019478">
    <property type="term" value="P:D-amino acid catabolic process"/>
    <property type="evidence" value="ECO:0007669"/>
    <property type="project" value="UniProtKB-UniRule"/>
</dbReference>
<name>A0A1I6DCF9_9FIRM</name>
<evidence type="ECO:0000256" key="4">
    <source>
        <dbReference type="HAMAP-Rule" id="MF_00518"/>
    </source>
</evidence>
<keyword evidence="4" id="KW-0694">RNA-binding</keyword>
<protein>
    <recommendedName>
        <fullName evidence="4">D-aminoacyl-tRNA deacylase</fullName>
        <shortName evidence="4">DTD</shortName>
        <ecNumber evidence="4">3.1.1.96</ecNumber>
    </recommendedName>
    <alternativeName>
        <fullName evidence="4">Gly-tRNA(Ala) deacylase</fullName>
        <ecNumber evidence="4">3.1.1.-</ecNumber>
    </alternativeName>
</protein>
<dbReference type="EMBL" id="FOYM01000008">
    <property type="protein sequence ID" value="SFR03051.1"/>
    <property type="molecule type" value="Genomic_DNA"/>
</dbReference>
<sequence length="149" mass="16331">MRAVVQRVSGGAVSAPGEERRTIGPGLVVLLGVGREDDAADVRYLADKVVNLRIFEDADGKMNQSVADTGGQLLVVSQFTLYGDCRKGRRPGFSDAAPPEQAVKLYEDFVREVRTRGLEVVTGYFQAHMLVEIMNDGPVTMLLDSRKQF</sequence>
<proteinExistence type="inferred from homology"/>
<dbReference type="InterPro" id="IPR003732">
    <property type="entry name" value="Daa-tRNA_deacyls_DTD"/>
</dbReference>
<keyword evidence="4" id="KW-0963">Cytoplasm</keyword>
<dbReference type="PANTHER" id="PTHR10472:SF5">
    <property type="entry name" value="D-AMINOACYL-TRNA DEACYLASE 1"/>
    <property type="match status" value="1"/>
</dbReference>
<dbReference type="HAMAP" id="MF_00518">
    <property type="entry name" value="Deacylase_Dtd"/>
    <property type="match status" value="1"/>
</dbReference>
<evidence type="ECO:0000313" key="6">
    <source>
        <dbReference type="Proteomes" id="UP000199584"/>
    </source>
</evidence>
<dbReference type="EC" id="3.1.1.-" evidence="4"/>
<dbReference type="CDD" id="cd00563">
    <property type="entry name" value="Dtyr_deacylase"/>
    <property type="match status" value="1"/>
</dbReference>